<dbReference type="GO" id="GO:0003677">
    <property type="term" value="F:DNA binding"/>
    <property type="evidence" value="ECO:0007669"/>
    <property type="project" value="UniProtKB-UniRule"/>
</dbReference>
<protein>
    <recommendedName>
        <fullName evidence="12">Replication restart protein PriA</fullName>
    </recommendedName>
    <alternativeName>
        <fullName evidence="12">ATP-dependent DNA helicase PriA</fullName>
        <ecNumber evidence="12">5.6.2.4</ecNumber>
    </alternativeName>
    <alternativeName>
        <fullName evidence="12">DNA 3'-5' helicase PriA</fullName>
    </alternativeName>
</protein>
<dbReference type="GO" id="GO:0006310">
    <property type="term" value="P:DNA recombination"/>
    <property type="evidence" value="ECO:0007669"/>
    <property type="project" value="InterPro"/>
</dbReference>
<dbReference type="Proteomes" id="UP000009226">
    <property type="component" value="Chromosome"/>
</dbReference>
<comment type="subunit">
    <text evidence="12">Component of the replication restart primosome.</text>
</comment>
<dbReference type="InterPro" id="IPR041236">
    <property type="entry name" value="PriA_C"/>
</dbReference>
<sequence length="734" mass="81078">MQYVEVAVSVPVGLNQTFHYRVPANLSGQVSRFSRVEVPFAGRLVQGFVLGFSDPPNLKMIKDVKRVVEKQAYLNEELFQLAQWMVQRYLCSIGDALQTIAGSPAGAARVKERVIVAIDGIDGDDKLTGLVRAPKQRRALEVALASPGLKKSELAELAEVSTPVIDALLAKGLLQEVESYKKIMPDPPPRQESLQLTPEQLTVVNQLVNAINSPKPSAWLLHGVTGSGKTEVYLRAIEHTLNLGRQAIVLVPEISLTPQMVERFRSRFGDAVALLHSALSNGEKYAEKDRIRTGQAMVVLGARSAIFAPTPKLGLIIIDEEHESSYKQDESPKYHAREVALQRAALNQGVVLLGSATPAIESYCRARPGGPYGLLTMTQRIDQRPLPRVQIVDMRQELAGGNTGIFSLALQRALAQRLARQEKSILFLNRRGFASIVVCRQCGQVMKCPHCDISLTLHHDGILRCHYCGHRTANPRVCPSCGGKAIRSFGVGTQRVEEEVRRLFPDCQVLRMDADTTSRKGSHQKLLDEFSRGGGQILIGTQMIAKGLDIPQVTLVGVISADVTLHMPDFRSAERTFQLLTQVAGRAGRGEKSGEVIIQTYDPEHFSILTARNHDFLSFYHKEMTHRKALKYPPFSHLIKILFSGLNEADVIAAAEWWQDKLTAIKHECGGQEIEILGPAPAGIPKIKDRWRWQLVIKGPDSREIRNVARIALAQAGIRFKQVAVSIDVDPVSL</sequence>
<dbReference type="GO" id="GO:0043138">
    <property type="term" value="F:3'-5' DNA helicase activity"/>
    <property type="evidence" value="ECO:0007669"/>
    <property type="project" value="UniProtKB-EC"/>
</dbReference>
<dbReference type="InterPro" id="IPR005259">
    <property type="entry name" value="PriA"/>
</dbReference>
<dbReference type="AlphaFoldDB" id="F6B4N0"/>
<dbReference type="GO" id="GO:0016887">
    <property type="term" value="F:ATP hydrolysis activity"/>
    <property type="evidence" value="ECO:0007669"/>
    <property type="project" value="RHEA"/>
</dbReference>
<keyword evidence="3 12" id="KW-0479">Metal-binding</keyword>
<evidence type="ECO:0000256" key="12">
    <source>
        <dbReference type="HAMAP-Rule" id="MF_00983"/>
    </source>
</evidence>
<dbReference type="CDD" id="cd17929">
    <property type="entry name" value="DEXHc_priA"/>
    <property type="match status" value="1"/>
</dbReference>
<keyword evidence="5 12" id="KW-0378">Hydrolase</keyword>
<dbReference type="GO" id="GO:0006269">
    <property type="term" value="P:DNA replication, synthesis of primer"/>
    <property type="evidence" value="ECO:0007669"/>
    <property type="project" value="UniProtKB-KW"/>
</dbReference>
<keyword evidence="4 12" id="KW-0547">Nucleotide-binding</keyword>
<feature type="binding site" evidence="12">
    <location>
        <position position="465"/>
    </location>
    <ligand>
        <name>Zn(2+)</name>
        <dbReference type="ChEBI" id="CHEBI:29105"/>
        <label>2</label>
    </ligand>
</feature>
<proteinExistence type="inferred from homology"/>
<dbReference type="eggNOG" id="COG1198">
    <property type="taxonomic scope" value="Bacteria"/>
</dbReference>
<evidence type="ECO:0000256" key="1">
    <source>
        <dbReference type="ARBA" id="ARBA00022515"/>
    </source>
</evidence>
<dbReference type="KEGG" id="dca:Desca_1283"/>
<dbReference type="PANTHER" id="PTHR30580">
    <property type="entry name" value="PRIMOSOMAL PROTEIN N"/>
    <property type="match status" value="1"/>
</dbReference>
<dbReference type="Gene3D" id="3.40.50.300">
    <property type="entry name" value="P-loop containing nucleotide triphosphate hydrolases"/>
    <property type="match status" value="2"/>
</dbReference>
<keyword evidence="1 12" id="KW-0639">Primosome</keyword>
<evidence type="ECO:0000256" key="6">
    <source>
        <dbReference type="ARBA" id="ARBA00022806"/>
    </source>
</evidence>
<dbReference type="GO" id="GO:0006270">
    <property type="term" value="P:DNA replication initiation"/>
    <property type="evidence" value="ECO:0007669"/>
    <property type="project" value="TreeGrafter"/>
</dbReference>
<organism evidence="15 16">
    <name type="scientific">Desulfotomaculum nigrificans (strain DSM 14880 / VKM B-2319 / CO-1-SRB)</name>
    <name type="common">Desulfotomaculum carboxydivorans</name>
    <dbReference type="NCBI Taxonomy" id="868595"/>
    <lineage>
        <taxon>Bacteria</taxon>
        <taxon>Bacillati</taxon>
        <taxon>Bacillota</taxon>
        <taxon>Clostridia</taxon>
        <taxon>Eubacteriales</taxon>
        <taxon>Desulfotomaculaceae</taxon>
        <taxon>Desulfotomaculum</taxon>
    </lineage>
</organism>
<gene>
    <name evidence="12" type="primary">priA</name>
    <name evidence="15" type="ordered locus">Desca_1283</name>
</gene>
<dbReference type="Pfam" id="PF17764">
    <property type="entry name" value="PriA_3primeBD"/>
    <property type="match status" value="1"/>
</dbReference>
<comment type="catalytic activity">
    <reaction evidence="11 12">
        <text>ATP + H2O = ADP + phosphate + H(+)</text>
        <dbReference type="Rhea" id="RHEA:13065"/>
        <dbReference type="ChEBI" id="CHEBI:15377"/>
        <dbReference type="ChEBI" id="CHEBI:15378"/>
        <dbReference type="ChEBI" id="CHEBI:30616"/>
        <dbReference type="ChEBI" id="CHEBI:43474"/>
        <dbReference type="ChEBI" id="CHEBI:456216"/>
        <dbReference type="EC" id="5.6.2.4"/>
    </reaction>
</comment>
<evidence type="ECO:0000313" key="16">
    <source>
        <dbReference type="Proteomes" id="UP000009226"/>
    </source>
</evidence>
<keyword evidence="7 12" id="KW-0862">Zinc</keyword>
<reference evidence="15 16" key="1">
    <citation type="submission" date="2011-05" db="EMBL/GenBank/DDBJ databases">
        <title>Complete sequence of Desulfotomaculum carboxydivorans CO-1-SRB.</title>
        <authorList>
            <consortium name="US DOE Joint Genome Institute"/>
            <person name="Lucas S."/>
            <person name="Han J."/>
            <person name="Lapidus A."/>
            <person name="Cheng J.-F."/>
            <person name="Goodwin L."/>
            <person name="Pitluck S."/>
            <person name="Peters L."/>
            <person name="Mikhailova N."/>
            <person name="Lu M."/>
            <person name="Han C."/>
            <person name="Tapia R."/>
            <person name="Land M."/>
            <person name="Hauser L."/>
            <person name="Kyrpides N."/>
            <person name="Ivanova N."/>
            <person name="Pagani I."/>
            <person name="Stams A."/>
            <person name="Plugge C."/>
            <person name="Muyzer G."/>
            <person name="Kuever J."/>
            <person name="Parshina S."/>
            <person name="Ivanova A."/>
            <person name="Nazina T."/>
            <person name="Woyke T."/>
        </authorList>
    </citation>
    <scope>NUCLEOTIDE SEQUENCE [LARGE SCALE GENOMIC DNA]</scope>
    <source>
        <strain evidence="16">DSM 14880 / VKM B-2319 / CO-1-SRB</strain>
    </source>
</reference>
<evidence type="ECO:0000256" key="7">
    <source>
        <dbReference type="ARBA" id="ARBA00022833"/>
    </source>
</evidence>
<dbReference type="SUPFAM" id="SSF52540">
    <property type="entry name" value="P-loop containing nucleoside triphosphate hydrolases"/>
    <property type="match status" value="2"/>
</dbReference>
<keyword evidence="8 12" id="KW-0067">ATP-binding</keyword>
<keyword evidence="10 12" id="KW-0413">Isomerase</keyword>
<keyword evidence="9 12" id="KW-0238">DNA-binding</keyword>
<dbReference type="InterPro" id="IPR040498">
    <property type="entry name" value="PriA_CRR"/>
</dbReference>
<comment type="catalytic activity">
    <reaction evidence="12">
        <text>Couples ATP hydrolysis with the unwinding of duplex DNA by translocating in the 3'-5' direction.</text>
        <dbReference type="EC" id="5.6.2.4"/>
    </reaction>
</comment>
<dbReference type="FunFam" id="3.40.50.300:FF:000489">
    <property type="entry name" value="Primosome assembly protein PriA"/>
    <property type="match status" value="1"/>
</dbReference>
<evidence type="ECO:0000256" key="3">
    <source>
        <dbReference type="ARBA" id="ARBA00022723"/>
    </source>
</evidence>
<dbReference type="EMBL" id="CP002736">
    <property type="protein sequence ID" value="AEF94142.1"/>
    <property type="molecule type" value="Genomic_DNA"/>
</dbReference>
<dbReference type="InterPro" id="IPR041222">
    <property type="entry name" value="PriA_3primeBD"/>
</dbReference>
<evidence type="ECO:0000256" key="2">
    <source>
        <dbReference type="ARBA" id="ARBA00022705"/>
    </source>
</evidence>
<dbReference type="PANTHER" id="PTHR30580:SF0">
    <property type="entry name" value="PRIMOSOMAL PROTEIN N"/>
    <property type="match status" value="1"/>
</dbReference>
<feature type="binding site" evidence="12">
    <location>
        <position position="481"/>
    </location>
    <ligand>
        <name>Zn(2+)</name>
        <dbReference type="ChEBI" id="CHEBI:29105"/>
        <label>1</label>
    </ligand>
</feature>
<dbReference type="Gene3D" id="3.40.1440.60">
    <property type="entry name" value="PriA, 3(prime) DNA-binding domain"/>
    <property type="match status" value="1"/>
</dbReference>
<dbReference type="SMART" id="SM00490">
    <property type="entry name" value="HELICc"/>
    <property type="match status" value="1"/>
</dbReference>
<evidence type="ECO:0000313" key="15">
    <source>
        <dbReference type="EMBL" id="AEF94142.1"/>
    </source>
</evidence>
<dbReference type="STRING" id="868595.Desca_1283"/>
<keyword evidence="16" id="KW-1185">Reference proteome</keyword>
<dbReference type="GO" id="GO:0008270">
    <property type="term" value="F:zinc ion binding"/>
    <property type="evidence" value="ECO:0007669"/>
    <property type="project" value="UniProtKB-UniRule"/>
</dbReference>
<dbReference type="SMART" id="SM00487">
    <property type="entry name" value="DEXDc"/>
    <property type="match status" value="1"/>
</dbReference>
<dbReference type="InterPro" id="IPR014001">
    <property type="entry name" value="Helicase_ATP-bd"/>
</dbReference>
<evidence type="ECO:0000256" key="9">
    <source>
        <dbReference type="ARBA" id="ARBA00023125"/>
    </source>
</evidence>
<keyword evidence="2 12" id="KW-0235">DNA replication</keyword>
<dbReference type="NCBIfam" id="NF004066">
    <property type="entry name" value="PRK05580.1-3"/>
    <property type="match status" value="1"/>
</dbReference>
<feature type="binding site" evidence="12">
    <location>
        <position position="451"/>
    </location>
    <ligand>
        <name>Zn(2+)</name>
        <dbReference type="ChEBI" id="CHEBI:29105"/>
        <label>2</label>
    </ligand>
</feature>
<evidence type="ECO:0000259" key="14">
    <source>
        <dbReference type="PROSITE" id="PS51194"/>
    </source>
</evidence>
<dbReference type="GO" id="GO:0006302">
    <property type="term" value="P:double-strand break repair"/>
    <property type="evidence" value="ECO:0007669"/>
    <property type="project" value="InterPro"/>
</dbReference>
<dbReference type="RefSeq" id="WP_003541086.1">
    <property type="nucleotide sequence ID" value="NC_015565.1"/>
</dbReference>
<evidence type="ECO:0000256" key="4">
    <source>
        <dbReference type="ARBA" id="ARBA00022741"/>
    </source>
</evidence>
<evidence type="ECO:0000256" key="11">
    <source>
        <dbReference type="ARBA" id="ARBA00048988"/>
    </source>
</evidence>
<feature type="domain" description="Helicase C-terminal" evidence="14">
    <location>
        <begin position="473"/>
        <end position="625"/>
    </location>
</feature>
<feature type="binding site" evidence="12">
    <location>
        <position position="478"/>
    </location>
    <ligand>
        <name>Zn(2+)</name>
        <dbReference type="ChEBI" id="CHEBI:29105"/>
        <label>1</label>
    </ligand>
</feature>
<evidence type="ECO:0000256" key="5">
    <source>
        <dbReference type="ARBA" id="ARBA00022801"/>
    </source>
</evidence>
<comment type="similarity">
    <text evidence="12">Belongs to the helicase family. PriA subfamily.</text>
</comment>
<dbReference type="InterPro" id="IPR042115">
    <property type="entry name" value="PriA_3primeBD_sf"/>
</dbReference>
<feature type="binding site" evidence="12">
    <location>
        <position position="439"/>
    </location>
    <ligand>
        <name>Zn(2+)</name>
        <dbReference type="ChEBI" id="CHEBI:29105"/>
        <label>1</label>
    </ligand>
</feature>
<dbReference type="Pfam" id="PF18074">
    <property type="entry name" value="PriA_C"/>
    <property type="match status" value="1"/>
</dbReference>
<comment type="function">
    <text evidence="12">Initiates the restart of stalled replication forks, which reloads the replicative helicase on sites other than the origin of replication. Recognizes and binds to abandoned replication forks and remodels them to uncover a helicase loading site. Promotes assembly of the primosome at these replication forks.</text>
</comment>
<feature type="binding site" evidence="12">
    <location>
        <position position="468"/>
    </location>
    <ligand>
        <name>Zn(2+)</name>
        <dbReference type="ChEBI" id="CHEBI:29105"/>
        <label>2</label>
    </ligand>
</feature>
<dbReference type="GO" id="GO:0005524">
    <property type="term" value="F:ATP binding"/>
    <property type="evidence" value="ECO:0007669"/>
    <property type="project" value="UniProtKB-UniRule"/>
</dbReference>
<dbReference type="Pfam" id="PF18319">
    <property type="entry name" value="Zn_ribbon_PriA"/>
    <property type="match status" value="1"/>
</dbReference>
<dbReference type="Pfam" id="PF00270">
    <property type="entry name" value="DEAD"/>
    <property type="match status" value="1"/>
</dbReference>
<evidence type="ECO:0000256" key="10">
    <source>
        <dbReference type="ARBA" id="ARBA00023235"/>
    </source>
</evidence>
<feature type="binding site" evidence="12">
    <location>
        <position position="448"/>
    </location>
    <ligand>
        <name>Zn(2+)</name>
        <dbReference type="ChEBI" id="CHEBI:29105"/>
        <label>2</label>
    </ligand>
</feature>
<name>F6B4N0_DESCC</name>
<dbReference type="PROSITE" id="PS51192">
    <property type="entry name" value="HELICASE_ATP_BIND_1"/>
    <property type="match status" value="1"/>
</dbReference>
<dbReference type="PROSITE" id="PS51194">
    <property type="entry name" value="HELICASE_CTER"/>
    <property type="match status" value="1"/>
</dbReference>
<comment type="cofactor">
    <cofactor evidence="12">
        <name>Zn(2+)</name>
        <dbReference type="ChEBI" id="CHEBI:29105"/>
    </cofactor>
    <text evidence="12">Binds 2 zinc ions per subunit.</text>
</comment>
<accession>F6B4N0</accession>
<dbReference type="InterPro" id="IPR011545">
    <property type="entry name" value="DEAD/DEAH_box_helicase_dom"/>
</dbReference>
<dbReference type="HOGENOM" id="CLU_013353_3_0_9"/>
<keyword evidence="6 12" id="KW-0347">Helicase</keyword>
<feature type="binding site" evidence="12">
    <location>
        <position position="442"/>
    </location>
    <ligand>
        <name>Zn(2+)</name>
        <dbReference type="ChEBI" id="CHEBI:29105"/>
        <label>1</label>
    </ligand>
</feature>
<evidence type="ECO:0000256" key="8">
    <source>
        <dbReference type="ARBA" id="ARBA00022840"/>
    </source>
</evidence>
<dbReference type="InterPro" id="IPR001650">
    <property type="entry name" value="Helicase_C-like"/>
</dbReference>
<dbReference type="InterPro" id="IPR027417">
    <property type="entry name" value="P-loop_NTPase"/>
</dbReference>
<evidence type="ECO:0000259" key="13">
    <source>
        <dbReference type="PROSITE" id="PS51192"/>
    </source>
</evidence>
<dbReference type="HAMAP" id="MF_00983">
    <property type="entry name" value="PriA"/>
    <property type="match status" value="1"/>
</dbReference>
<dbReference type="Pfam" id="PF00271">
    <property type="entry name" value="Helicase_C"/>
    <property type="match status" value="1"/>
</dbReference>
<feature type="domain" description="Helicase ATP-binding" evidence="13">
    <location>
        <begin position="210"/>
        <end position="376"/>
    </location>
</feature>
<dbReference type="CDD" id="cd18804">
    <property type="entry name" value="SF2_C_priA"/>
    <property type="match status" value="1"/>
</dbReference>
<dbReference type="EC" id="5.6.2.4" evidence="12"/>
<dbReference type="NCBIfam" id="TIGR00595">
    <property type="entry name" value="priA"/>
    <property type="match status" value="1"/>
</dbReference>
<dbReference type="GO" id="GO:1990077">
    <property type="term" value="C:primosome complex"/>
    <property type="evidence" value="ECO:0007669"/>
    <property type="project" value="UniProtKB-UniRule"/>
</dbReference>